<dbReference type="CDD" id="cd01335">
    <property type="entry name" value="Radical_SAM"/>
    <property type="match status" value="1"/>
</dbReference>
<dbReference type="RefSeq" id="WP_268057160.1">
    <property type="nucleotide sequence ID" value="NZ_JAPOHA010000002.1"/>
</dbReference>
<keyword evidence="6" id="KW-0560">Oxidoreductase</keyword>
<evidence type="ECO:0000256" key="1">
    <source>
        <dbReference type="ARBA" id="ARBA00022691"/>
    </source>
</evidence>
<dbReference type="SFLD" id="SFLDG01065">
    <property type="entry name" value="anaerobic_coproporphyrinogen-I"/>
    <property type="match status" value="1"/>
</dbReference>
<dbReference type="PANTHER" id="PTHR13932">
    <property type="entry name" value="COPROPORPHYRINIGEN III OXIDASE"/>
    <property type="match status" value="1"/>
</dbReference>
<dbReference type="InterPro" id="IPR007197">
    <property type="entry name" value="rSAM"/>
</dbReference>
<evidence type="ECO:0000259" key="5">
    <source>
        <dbReference type="PROSITE" id="PS51918"/>
    </source>
</evidence>
<dbReference type="EMBL" id="JAPOHA010000002">
    <property type="protein sequence ID" value="MCY1713163.1"/>
    <property type="molecule type" value="Genomic_DNA"/>
</dbReference>
<sequence length="501" mass="57295">MTLLIDGHTFHYEMENLCRLFFPYQKIKVLGKFPENCKEKMLIYTGIKKEPNGLTLTVRVQFGEYCREETEWIGSPECGNENEQERHMAVLLFRLLTAYCGFVPKWGILTGVRPVKLLRRLISEMGETKALDFYQNQLLVSEQKTKLSLLTMQNEGKILSLSKPESFSLYISIPFCPTRCSYCSFVSSSVEKTAKLVPEYLRLLCREIEHTAQVAASLKLRLETVYIGGGTPTTLSAEQLDTLLSTIRRSFHLSACREFTVEAGRPDTITAEKLLSLKKHGVTRISINPQTLNDEVLKTIGRRHTAEQTLSAYALARDLGFDNINMDLIAGLPKDSLESFVSTLDRVIGLAPESITVHTLSLKRSARLFQDESEPFRNDTQTAEQMIDYADEQLLKYGYKPYYLYRQSRMVGNLENTGWVKPGFESPYNVFIMDETHTILACGAGAVSKIKDPYSDSLNRIFNFKYPYEYINRFEEMIIRKDQVKANYGKFCRISERTPSD</sequence>
<dbReference type="Gene3D" id="3.20.20.70">
    <property type="entry name" value="Aldolase class I"/>
    <property type="match status" value="1"/>
</dbReference>
<dbReference type="Proteomes" id="UP001082703">
    <property type="component" value="Unassembled WGS sequence"/>
</dbReference>
<evidence type="ECO:0000313" key="7">
    <source>
        <dbReference type="Proteomes" id="UP001082703"/>
    </source>
</evidence>
<keyword evidence="4" id="KW-0411">Iron-sulfur</keyword>
<protein>
    <submittedName>
        <fullName evidence="6">Coproporphyrinogen dehydrogenase HemZ</fullName>
        <ecNumber evidence="6">1.3.98.3</ecNumber>
    </submittedName>
</protein>
<evidence type="ECO:0000313" key="6">
    <source>
        <dbReference type="EMBL" id="MCY1713163.1"/>
    </source>
</evidence>
<dbReference type="Pfam" id="PF04055">
    <property type="entry name" value="Radical_SAM"/>
    <property type="match status" value="1"/>
</dbReference>
<dbReference type="SFLD" id="SFLDS00029">
    <property type="entry name" value="Radical_SAM"/>
    <property type="match status" value="1"/>
</dbReference>
<dbReference type="InterPro" id="IPR023995">
    <property type="entry name" value="HemZ"/>
</dbReference>
<dbReference type="InterPro" id="IPR034505">
    <property type="entry name" value="Coproporphyrinogen-III_oxidase"/>
</dbReference>
<dbReference type="SMART" id="SM00729">
    <property type="entry name" value="Elp3"/>
    <property type="match status" value="1"/>
</dbReference>
<reference evidence="6 7" key="1">
    <citation type="submission" date="2022-11" db="EMBL/GenBank/DDBJ databases">
        <authorList>
            <person name="Caiyu Z."/>
        </authorList>
    </citation>
    <scope>NUCLEOTIDE SEQUENCE [LARGE SCALE GENOMIC DNA]</scope>
    <source>
        <strain evidence="6 7">YR-4</strain>
    </source>
</reference>
<organism evidence="6 7">
    <name type="scientific">Caproiciproducens galactitolivorans</name>
    <dbReference type="NCBI Taxonomy" id="642589"/>
    <lineage>
        <taxon>Bacteria</taxon>
        <taxon>Bacillati</taxon>
        <taxon>Bacillota</taxon>
        <taxon>Clostridia</taxon>
        <taxon>Eubacteriales</taxon>
        <taxon>Acutalibacteraceae</taxon>
        <taxon>Caproiciproducens</taxon>
    </lineage>
</organism>
<keyword evidence="7" id="KW-1185">Reference proteome</keyword>
<dbReference type="PANTHER" id="PTHR13932:SF1">
    <property type="entry name" value="OXYGEN-INDEPENDENT COPROPORPHYRINOGEN-III OXIDASE-LIKE PROTEIN HEMZ"/>
    <property type="match status" value="1"/>
</dbReference>
<dbReference type="GO" id="GO:0051989">
    <property type="term" value="F:coproporphyrinogen dehydrogenase activity"/>
    <property type="evidence" value="ECO:0007669"/>
    <property type="project" value="UniProtKB-EC"/>
</dbReference>
<dbReference type="InterPro" id="IPR006638">
    <property type="entry name" value="Elp3/MiaA/NifB-like_rSAM"/>
</dbReference>
<dbReference type="InterPro" id="IPR013785">
    <property type="entry name" value="Aldolase_TIM"/>
</dbReference>
<dbReference type="InterPro" id="IPR058240">
    <property type="entry name" value="rSAM_sf"/>
</dbReference>
<evidence type="ECO:0000256" key="4">
    <source>
        <dbReference type="ARBA" id="ARBA00023014"/>
    </source>
</evidence>
<feature type="domain" description="Radical SAM core" evidence="5">
    <location>
        <begin position="161"/>
        <end position="400"/>
    </location>
</feature>
<gene>
    <name evidence="6" type="primary">hemZ</name>
    <name evidence="6" type="ORF">OUY18_02695</name>
</gene>
<keyword evidence="2" id="KW-0479">Metal-binding</keyword>
<dbReference type="EC" id="1.3.98.3" evidence="6"/>
<evidence type="ECO:0000256" key="3">
    <source>
        <dbReference type="ARBA" id="ARBA00023004"/>
    </source>
</evidence>
<dbReference type="SUPFAM" id="SSF102114">
    <property type="entry name" value="Radical SAM enzymes"/>
    <property type="match status" value="1"/>
</dbReference>
<dbReference type="PROSITE" id="PS51918">
    <property type="entry name" value="RADICAL_SAM"/>
    <property type="match status" value="1"/>
</dbReference>
<dbReference type="SFLD" id="SFLDF00310">
    <property type="entry name" value="oxygen-independent_coproporphy"/>
    <property type="match status" value="1"/>
</dbReference>
<accession>A0ABT4BQK6</accession>
<dbReference type="NCBIfam" id="TIGR03994">
    <property type="entry name" value="rSAM_HemZ"/>
    <property type="match status" value="1"/>
</dbReference>
<comment type="caution">
    <text evidence="6">The sequence shown here is derived from an EMBL/GenBank/DDBJ whole genome shotgun (WGS) entry which is preliminary data.</text>
</comment>
<keyword evidence="3" id="KW-0408">Iron</keyword>
<proteinExistence type="predicted"/>
<keyword evidence="1" id="KW-0949">S-adenosyl-L-methionine</keyword>
<evidence type="ECO:0000256" key="2">
    <source>
        <dbReference type="ARBA" id="ARBA00022723"/>
    </source>
</evidence>
<dbReference type="SFLD" id="SFLDG01082">
    <property type="entry name" value="B12-binding_domain_containing"/>
    <property type="match status" value="1"/>
</dbReference>
<name>A0ABT4BQK6_9FIRM</name>